<dbReference type="OrthoDB" id="2441647at2759"/>
<dbReference type="InterPro" id="IPR002957">
    <property type="entry name" value="Keratin_I"/>
</dbReference>
<evidence type="ECO:0000256" key="4">
    <source>
        <dbReference type="ARBA" id="ARBA00037685"/>
    </source>
</evidence>
<dbReference type="PRINTS" id="PR01248">
    <property type="entry name" value="TYPE1KERATIN"/>
</dbReference>
<keyword evidence="3 9" id="KW-0175">Coiled coil</keyword>
<dbReference type="GO" id="GO:0005882">
    <property type="term" value="C:intermediate filament"/>
    <property type="evidence" value="ECO:0007669"/>
    <property type="project" value="UniProtKB-KW"/>
</dbReference>
<dbReference type="InParanoid" id="A0A6P7ZEX7"/>
<dbReference type="InterPro" id="IPR039008">
    <property type="entry name" value="IF_rod_dom"/>
</dbReference>
<dbReference type="AlphaFoldDB" id="A0A6P7ZEX7"/>
<feature type="coiled-coil region" evidence="9">
    <location>
        <begin position="46"/>
        <end position="80"/>
    </location>
</feature>
<dbReference type="Proteomes" id="UP000515156">
    <property type="component" value="Chromosome 12"/>
</dbReference>
<evidence type="ECO:0000256" key="9">
    <source>
        <dbReference type="SAM" id="Coils"/>
    </source>
</evidence>
<protein>
    <recommendedName>
        <fullName evidence="6">Keratin, type I cytoskeletal 20</fullName>
    </recommendedName>
    <alternativeName>
        <fullName evidence="7">Cytokeratin-20</fullName>
    </alternativeName>
    <alternativeName>
        <fullName evidence="8">Keratin-20</fullName>
    </alternativeName>
</protein>
<accession>A0A6P7ZEX7</accession>
<dbReference type="KEGG" id="muo:115481392"/>
<dbReference type="Gene3D" id="1.20.5.1160">
    <property type="entry name" value="Vasodilator-stimulated phosphoprotein"/>
    <property type="match status" value="1"/>
</dbReference>
<reference evidence="12" key="1">
    <citation type="submission" date="2025-08" db="UniProtKB">
        <authorList>
            <consortium name="RefSeq"/>
        </authorList>
    </citation>
    <scope>IDENTIFICATION</scope>
</reference>
<evidence type="ECO:0000256" key="5">
    <source>
        <dbReference type="ARBA" id="ARBA00038712"/>
    </source>
</evidence>
<dbReference type="SUPFAM" id="SSF64593">
    <property type="entry name" value="Intermediate filament protein, coiled coil region"/>
    <property type="match status" value="1"/>
</dbReference>
<dbReference type="PANTHER" id="PTHR23239:SF167">
    <property type="entry name" value="KERATIN, TYPE I CYTOSKELETAL 20"/>
    <property type="match status" value="1"/>
</dbReference>
<keyword evidence="11" id="KW-1185">Reference proteome</keyword>
<feature type="domain" description="IF rod" evidence="10">
    <location>
        <begin position="42"/>
        <end position="269"/>
    </location>
</feature>
<comment type="function">
    <text evidence="4">Plays a significant role in maintaining keratin filament organization in intestinal epithelia. When phosphorylated, plays a role in the secretion of mucin in the small intestine.</text>
</comment>
<evidence type="ECO:0000313" key="12">
    <source>
        <dbReference type="RefSeq" id="XP_030076338.1"/>
    </source>
</evidence>
<dbReference type="PANTHER" id="PTHR23239">
    <property type="entry name" value="INTERMEDIATE FILAMENT"/>
    <property type="match status" value="1"/>
</dbReference>
<keyword evidence="2" id="KW-0403">Intermediate filament</keyword>
<evidence type="ECO:0000256" key="8">
    <source>
        <dbReference type="ARBA" id="ARBA00042487"/>
    </source>
</evidence>
<organism evidence="11 12">
    <name type="scientific">Microcaecilia unicolor</name>
    <dbReference type="NCBI Taxonomy" id="1415580"/>
    <lineage>
        <taxon>Eukaryota</taxon>
        <taxon>Metazoa</taxon>
        <taxon>Chordata</taxon>
        <taxon>Craniata</taxon>
        <taxon>Vertebrata</taxon>
        <taxon>Euteleostomi</taxon>
        <taxon>Amphibia</taxon>
        <taxon>Gymnophiona</taxon>
        <taxon>Siphonopidae</taxon>
        <taxon>Microcaecilia</taxon>
    </lineage>
</organism>
<keyword evidence="1" id="KW-0416">Keratin</keyword>
<evidence type="ECO:0000256" key="7">
    <source>
        <dbReference type="ARBA" id="ARBA00041717"/>
    </source>
</evidence>
<dbReference type="Gene3D" id="1.20.5.500">
    <property type="entry name" value="Single helix bin"/>
    <property type="match status" value="1"/>
</dbReference>
<dbReference type="Pfam" id="PF00038">
    <property type="entry name" value="Filament"/>
    <property type="match status" value="1"/>
</dbReference>
<sequence>MAATRWLNLWNDVYKMPGQRLYRSRSFGGGAFPSGGYLDGGEKLTMQNLNERLAIYMDKVSSLEKANSTLEVQIKEWLEKQTPVEGGDYNKYYQVIKELQAKILKDQIESGKIVLRMDNIKLASEDFRLKYNNEQGMRMIMENDIQRMRQIRDELTVGNCNLELELEELQEQLIYLKKNHGEEVEVLRKNMVGKVSVEVDAVPGGGIEKVMADMRLQYEELTKKKQQEAKELFDKQTKELNMQVTVSTEEMNKRRLRLPGSLRPFETWR</sequence>
<evidence type="ECO:0000256" key="1">
    <source>
        <dbReference type="ARBA" id="ARBA00022744"/>
    </source>
</evidence>
<evidence type="ECO:0000256" key="2">
    <source>
        <dbReference type="ARBA" id="ARBA00022754"/>
    </source>
</evidence>
<dbReference type="SMART" id="SM01391">
    <property type="entry name" value="Filament"/>
    <property type="match status" value="1"/>
</dbReference>
<gene>
    <name evidence="12" type="primary">LOC115481392</name>
</gene>
<dbReference type="RefSeq" id="XP_030076338.1">
    <property type="nucleotide sequence ID" value="XM_030220478.1"/>
</dbReference>
<dbReference type="GO" id="GO:0030855">
    <property type="term" value="P:epithelial cell differentiation"/>
    <property type="evidence" value="ECO:0007669"/>
    <property type="project" value="TreeGrafter"/>
</dbReference>
<dbReference type="GO" id="GO:0045109">
    <property type="term" value="P:intermediate filament organization"/>
    <property type="evidence" value="ECO:0007669"/>
    <property type="project" value="TreeGrafter"/>
</dbReference>
<proteinExistence type="predicted"/>
<comment type="subunit">
    <text evidence="5">Heterotetramer of two type I and two type II keratins. Associates with KRT8.</text>
</comment>
<name>A0A6P7ZEX7_9AMPH</name>
<evidence type="ECO:0000256" key="6">
    <source>
        <dbReference type="ARBA" id="ARBA00040318"/>
    </source>
</evidence>
<dbReference type="PROSITE" id="PS51842">
    <property type="entry name" value="IF_ROD_2"/>
    <property type="match status" value="1"/>
</dbReference>
<evidence type="ECO:0000313" key="11">
    <source>
        <dbReference type="Proteomes" id="UP000515156"/>
    </source>
</evidence>
<evidence type="ECO:0000259" key="10">
    <source>
        <dbReference type="PROSITE" id="PS51842"/>
    </source>
</evidence>
<dbReference type="GO" id="GO:0005198">
    <property type="term" value="F:structural molecule activity"/>
    <property type="evidence" value="ECO:0007669"/>
    <property type="project" value="InterPro"/>
</dbReference>
<dbReference type="GeneID" id="115481392"/>
<evidence type="ECO:0000256" key="3">
    <source>
        <dbReference type="ARBA" id="ARBA00023054"/>
    </source>
</evidence>